<reference evidence="3" key="4">
    <citation type="submission" date="2025-09" db="UniProtKB">
        <authorList>
            <consortium name="Ensembl"/>
        </authorList>
    </citation>
    <scope>IDENTIFICATION</scope>
</reference>
<feature type="chain" id="PRO_5014090581" evidence="2">
    <location>
        <begin position="26"/>
        <end position="104"/>
    </location>
</feature>
<feature type="signal peptide" evidence="2">
    <location>
        <begin position="1"/>
        <end position="25"/>
    </location>
</feature>
<dbReference type="RefSeq" id="XP_002130228.1">
    <property type="nucleotide sequence ID" value="XM_002130192.5"/>
</dbReference>
<accession>A0A1W2WMG0</accession>
<accession>F7AE58</accession>
<feature type="region of interest" description="Disordered" evidence="1">
    <location>
        <begin position="71"/>
        <end position="104"/>
    </location>
</feature>
<dbReference type="GeneTree" id="ENSGT00660000097308"/>
<evidence type="ECO:0000313" key="4">
    <source>
        <dbReference type="Proteomes" id="UP000008144"/>
    </source>
</evidence>
<evidence type="ECO:0000256" key="1">
    <source>
        <dbReference type="SAM" id="MobiDB-lite"/>
    </source>
</evidence>
<gene>
    <name evidence="3" type="primary">LOC494404</name>
</gene>
<protein>
    <submittedName>
        <fullName evidence="3">Uncharacterized LOC494404</fullName>
    </submittedName>
</protein>
<dbReference type="AlphaFoldDB" id="F7AE58"/>
<dbReference type="Ensembl" id="ENSCINT00000014423.3">
    <property type="protein sequence ID" value="ENSCINP00000014423.3"/>
    <property type="gene ID" value="ENSCING00000007023.3"/>
</dbReference>
<dbReference type="HOGENOM" id="CLU_2497205_0_0_1"/>
<dbReference type="Proteomes" id="UP000008144">
    <property type="component" value="Chromosome 7"/>
</dbReference>
<dbReference type="GeneID" id="494404"/>
<feature type="compositionally biased region" description="Acidic residues" evidence="1">
    <location>
        <begin position="93"/>
        <end position="104"/>
    </location>
</feature>
<name>F7AE58_CIOIN</name>
<keyword evidence="2" id="KW-0732">Signal</keyword>
<dbReference type="KEGG" id="cin:494404"/>
<proteinExistence type="predicted"/>
<sequence>MNQTMKRNTVLVLCVLLLALQLADCWSWGRRRHRRRIRRRNIVYVGRPGRLTSGRQRFYVGVRYKIPFTDTAENENNPIETDSDETPYINSDQADDELMQMTEE</sequence>
<reference evidence="3" key="2">
    <citation type="journal article" date="2008" name="Genome Biol.">
        <title>Improved genome assembly and evidence-based global gene model set for the chordate Ciona intestinalis: new insight into intron and operon populations.</title>
        <authorList>
            <person name="Satou Y."/>
            <person name="Mineta K."/>
            <person name="Ogasawara M."/>
            <person name="Sasakura Y."/>
            <person name="Shoguchi E."/>
            <person name="Ueno K."/>
            <person name="Yamada L."/>
            <person name="Matsumoto J."/>
            <person name="Wasserscheid J."/>
            <person name="Dewar K."/>
            <person name="Wiley G.B."/>
            <person name="Macmil S.L."/>
            <person name="Roe B.A."/>
            <person name="Zeller R.W."/>
            <person name="Hastings K.E."/>
            <person name="Lemaire P."/>
            <person name="Lindquist E."/>
            <person name="Endo T."/>
            <person name="Hotta K."/>
            <person name="Inaba K."/>
        </authorList>
    </citation>
    <scope>NUCLEOTIDE SEQUENCE [LARGE SCALE GENOMIC DNA]</scope>
    <source>
        <strain evidence="3">wild type</strain>
    </source>
</reference>
<evidence type="ECO:0000256" key="2">
    <source>
        <dbReference type="SAM" id="SignalP"/>
    </source>
</evidence>
<organism evidence="3 4">
    <name type="scientific">Ciona intestinalis</name>
    <name type="common">Transparent sea squirt</name>
    <name type="synonym">Ascidia intestinalis</name>
    <dbReference type="NCBI Taxonomy" id="7719"/>
    <lineage>
        <taxon>Eukaryota</taxon>
        <taxon>Metazoa</taxon>
        <taxon>Chordata</taxon>
        <taxon>Tunicata</taxon>
        <taxon>Ascidiacea</taxon>
        <taxon>Phlebobranchia</taxon>
        <taxon>Cionidae</taxon>
        <taxon>Ciona</taxon>
    </lineage>
</organism>
<reference evidence="4" key="1">
    <citation type="journal article" date="2002" name="Science">
        <title>The draft genome of Ciona intestinalis: insights into chordate and vertebrate origins.</title>
        <authorList>
            <person name="Dehal P."/>
            <person name="Satou Y."/>
            <person name="Campbell R.K."/>
            <person name="Chapman J."/>
            <person name="Degnan B."/>
            <person name="De Tomaso A."/>
            <person name="Davidson B."/>
            <person name="Di Gregorio A."/>
            <person name="Gelpke M."/>
            <person name="Goodstein D.M."/>
            <person name="Harafuji N."/>
            <person name="Hastings K.E."/>
            <person name="Ho I."/>
            <person name="Hotta K."/>
            <person name="Huang W."/>
            <person name="Kawashima T."/>
            <person name="Lemaire P."/>
            <person name="Martinez D."/>
            <person name="Meinertzhagen I.A."/>
            <person name="Necula S."/>
            <person name="Nonaka M."/>
            <person name="Putnam N."/>
            <person name="Rash S."/>
            <person name="Saiga H."/>
            <person name="Satake M."/>
            <person name="Terry A."/>
            <person name="Yamada L."/>
            <person name="Wang H.G."/>
            <person name="Awazu S."/>
            <person name="Azumi K."/>
            <person name="Boore J."/>
            <person name="Branno M."/>
            <person name="Chin-Bow S."/>
            <person name="DeSantis R."/>
            <person name="Doyle S."/>
            <person name="Francino P."/>
            <person name="Keys D.N."/>
            <person name="Haga S."/>
            <person name="Hayashi H."/>
            <person name="Hino K."/>
            <person name="Imai K.S."/>
            <person name="Inaba K."/>
            <person name="Kano S."/>
            <person name="Kobayashi K."/>
            <person name="Kobayashi M."/>
            <person name="Lee B.I."/>
            <person name="Makabe K.W."/>
            <person name="Manohar C."/>
            <person name="Matassi G."/>
            <person name="Medina M."/>
            <person name="Mochizuki Y."/>
            <person name="Mount S."/>
            <person name="Morishita T."/>
            <person name="Miura S."/>
            <person name="Nakayama A."/>
            <person name="Nishizaka S."/>
            <person name="Nomoto H."/>
            <person name="Ohta F."/>
            <person name="Oishi K."/>
            <person name="Rigoutsos I."/>
            <person name="Sano M."/>
            <person name="Sasaki A."/>
            <person name="Sasakura Y."/>
            <person name="Shoguchi E."/>
            <person name="Shin-i T."/>
            <person name="Spagnuolo A."/>
            <person name="Stainier D."/>
            <person name="Suzuki M.M."/>
            <person name="Tassy O."/>
            <person name="Takatori N."/>
            <person name="Tokuoka M."/>
            <person name="Yagi K."/>
            <person name="Yoshizaki F."/>
            <person name="Wada S."/>
            <person name="Zhang C."/>
            <person name="Hyatt P.D."/>
            <person name="Larimer F."/>
            <person name="Detter C."/>
            <person name="Doggett N."/>
            <person name="Glavina T."/>
            <person name="Hawkins T."/>
            <person name="Richardson P."/>
            <person name="Lucas S."/>
            <person name="Kohara Y."/>
            <person name="Levine M."/>
            <person name="Satoh N."/>
            <person name="Rokhsar D.S."/>
        </authorList>
    </citation>
    <scope>NUCLEOTIDE SEQUENCE [LARGE SCALE GENOMIC DNA]</scope>
</reference>
<keyword evidence="4" id="KW-1185">Reference proteome</keyword>
<dbReference type="EMBL" id="EAAA01002413">
    <property type="status" value="NOT_ANNOTATED_CDS"/>
    <property type="molecule type" value="Genomic_DNA"/>
</dbReference>
<evidence type="ECO:0000313" key="3">
    <source>
        <dbReference type="Ensembl" id="ENSCINP00000014423.3"/>
    </source>
</evidence>
<dbReference type="InParanoid" id="F7AE58"/>
<reference evidence="3" key="3">
    <citation type="submission" date="2025-08" db="UniProtKB">
        <authorList>
            <consortium name="Ensembl"/>
        </authorList>
    </citation>
    <scope>IDENTIFICATION</scope>
</reference>